<proteinExistence type="predicted"/>
<sequence>MGFWSEGVDDVRRTARGWRWGRRSQVPRSAEVYVEPARSQVADSAWARRRPAIAAREVAQKLALEPVFRSQVRTRVEGLDVLERTRGPVIFVANHASHLDTPLLLLSLPDEWRRRTAVAAAADYFFDTWWRAVGSSLVFNTFPIDRRGGSISATPGEVLADGWSLVVFPEGTRSGDGWMHTFRMGAAYLSHTHDVPIVPVAHRGTFAAMPRGVGWPGRDAGGRRQLTVRFGEPLRAAEGESVREFAPRVRDAVAALLDEDRSTWWEAQRRRAAGTTPDPGGPDAATWRRVWAQTESPSVEPVTGPRRRVWRR</sequence>
<evidence type="ECO:0000313" key="6">
    <source>
        <dbReference type="Proteomes" id="UP000516957"/>
    </source>
</evidence>
<name>A0A7Y9F4G4_9ACTN</name>
<evidence type="ECO:0000259" key="4">
    <source>
        <dbReference type="SMART" id="SM00563"/>
    </source>
</evidence>
<dbReference type="GO" id="GO:0006654">
    <property type="term" value="P:phosphatidic acid biosynthetic process"/>
    <property type="evidence" value="ECO:0007669"/>
    <property type="project" value="TreeGrafter"/>
</dbReference>
<dbReference type="SUPFAM" id="SSF69593">
    <property type="entry name" value="Glycerol-3-phosphate (1)-acyltransferase"/>
    <property type="match status" value="1"/>
</dbReference>
<dbReference type="Pfam" id="PF01553">
    <property type="entry name" value="Acyltransferase"/>
    <property type="match status" value="1"/>
</dbReference>
<dbReference type="GO" id="GO:0003841">
    <property type="term" value="F:1-acylglycerol-3-phosphate O-acyltransferase activity"/>
    <property type="evidence" value="ECO:0007669"/>
    <property type="project" value="TreeGrafter"/>
</dbReference>
<dbReference type="GO" id="GO:0005886">
    <property type="term" value="C:plasma membrane"/>
    <property type="evidence" value="ECO:0007669"/>
    <property type="project" value="TreeGrafter"/>
</dbReference>
<keyword evidence="1 5" id="KW-0808">Transferase</keyword>
<organism evidence="5 6">
    <name type="scientific">Nocardioides marinisabuli</name>
    <dbReference type="NCBI Taxonomy" id="419476"/>
    <lineage>
        <taxon>Bacteria</taxon>
        <taxon>Bacillati</taxon>
        <taxon>Actinomycetota</taxon>
        <taxon>Actinomycetes</taxon>
        <taxon>Propionibacteriales</taxon>
        <taxon>Nocardioidaceae</taxon>
        <taxon>Nocardioides</taxon>
    </lineage>
</organism>
<dbReference type="AlphaFoldDB" id="A0A7Y9F4G4"/>
<evidence type="ECO:0000256" key="2">
    <source>
        <dbReference type="ARBA" id="ARBA00023315"/>
    </source>
</evidence>
<evidence type="ECO:0000256" key="1">
    <source>
        <dbReference type="ARBA" id="ARBA00022679"/>
    </source>
</evidence>
<dbReference type="Proteomes" id="UP000516957">
    <property type="component" value="Unassembled WGS sequence"/>
</dbReference>
<dbReference type="PANTHER" id="PTHR10434:SF11">
    <property type="entry name" value="1-ACYL-SN-GLYCEROL-3-PHOSPHATE ACYLTRANSFERASE"/>
    <property type="match status" value="1"/>
</dbReference>
<feature type="region of interest" description="Disordered" evidence="3">
    <location>
        <begin position="269"/>
        <end position="312"/>
    </location>
</feature>
<dbReference type="InterPro" id="IPR002123">
    <property type="entry name" value="Plipid/glycerol_acylTrfase"/>
</dbReference>
<gene>
    <name evidence="5" type="ORF">BKA08_003642</name>
</gene>
<dbReference type="CDD" id="cd07989">
    <property type="entry name" value="LPLAT_AGPAT-like"/>
    <property type="match status" value="1"/>
</dbReference>
<evidence type="ECO:0000313" key="5">
    <source>
        <dbReference type="EMBL" id="NYD59404.1"/>
    </source>
</evidence>
<dbReference type="PANTHER" id="PTHR10434">
    <property type="entry name" value="1-ACYL-SN-GLYCEROL-3-PHOSPHATE ACYLTRANSFERASE"/>
    <property type="match status" value="1"/>
</dbReference>
<evidence type="ECO:0000256" key="3">
    <source>
        <dbReference type="SAM" id="MobiDB-lite"/>
    </source>
</evidence>
<dbReference type="EMBL" id="JACCBE010000001">
    <property type="protein sequence ID" value="NYD59404.1"/>
    <property type="molecule type" value="Genomic_DNA"/>
</dbReference>
<keyword evidence="6" id="KW-1185">Reference proteome</keyword>
<feature type="domain" description="Phospholipid/glycerol acyltransferase" evidence="4">
    <location>
        <begin position="89"/>
        <end position="205"/>
    </location>
</feature>
<reference evidence="5 6" key="1">
    <citation type="submission" date="2020-07" db="EMBL/GenBank/DDBJ databases">
        <title>Sequencing the genomes of 1000 actinobacteria strains.</title>
        <authorList>
            <person name="Klenk H.-P."/>
        </authorList>
    </citation>
    <scope>NUCLEOTIDE SEQUENCE [LARGE SCALE GENOMIC DNA]</scope>
    <source>
        <strain evidence="5 6">DSM 18965</strain>
    </source>
</reference>
<protein>
    <submittedName>
        <fullName evidence="5">1-acyl-sn-glycerol-3-phosphate acyltransferase</fullName>
    </submittedName>
</protein>
<accession>A0A7Y9F4G4</accession>
<dbReference type="RefSeq" id="WP_179616858.1">
    <property type="nucleotide sequence ID" value="NZ_CP059163.1"/>
</dbReference>
<keyword evidence="2 5" id="KW-0012">Acyltransferase</keyword>
<comment type="caution">
    <text evidence="5">The sequence shown here is derived from an EMBL/GenBank/DDBJ whole genome shotgun (WGS) entry which is preliminary data.</text>
</comment>
<dbReference type="SMART" id="SM00563">
    <property type="entry name" value="PlsC"/>
    <property type="match status" value="1"/>
</dbReference>